<dbReference type="Gene3D" id="1.20.140.10">
    <property type="entry name" value="Butyryl-CoA Dehydrogenase, subunit A, domain 3"/>
    <property type="match status" value="1"/>
</dbReference>
<evidence type="ECO:0000256" key="3">
    <source>
        <dbReference type="ARBA" id="ARBA00022630"/>
    </source>
</evidence>
<evidence type="ECO:0000259" key="7">
    <source>
        <dbReference type="Pfam" id="PF00441"/>
    </source>
</evidence>
<dbReference type="InterPro" id="IPR037069">
    <property type="entry name" value="AcylCoA_DH/ox_N_sf"/>
</dbReference>
<keyword evidence="5 6" id="KW-0560">Oxidoreductase</keyword>
<dbReference type="InterPro" id="IPR052161">
    <property type="entry name" value="Mycobact_Acyl-CoA_DH"/>
</dbReference>
<dbReference type="Gene3D" id="2.40.110.10">
    <property type="entry name" value="Butyryl-CoA Dehydrogenase, subunit A, domain 2"/>
    <property type="match status" value="1"/>
</dbReference>
<dbReference type="InterPro" id="IPR009075">
    <property type="entry name" value="AcylCo_DH/oxidase_C"/>
</dbReference>
<keyword evidence="4 6" id="KW-0274">FAD</keyword>
<dbReference type="Pfam" id="PF00441">
    <property type="entry name" value="Acyl-CoA_dh_1"/>
    <property type="match status" value="1"/>
</dbReference>
<dbReference type="EMBL" id="JAVDRD010000004">
    <property type="protein sequence ID" value="MDR6510997.1"/>
    <property type="molecule type" value="Genomic_DNA"/>
</dbReference>
<evidence type="ECO:0000256" key="2">
    <source>
        <dbReference type="ARBA" id="ARBA00009347"/>
    </source>
</evidence>
<dbReference type="SUPFAM" id="SSF56645">
    <property type="entry name" value="Acyl-CoA dehydrogenase NM domain-like"/>
    <property type="match status" value="1"/>
</dbReference>
<comment type="similarity">
    <text evidence="2 6">Belongs to the acyl-CoA dehydrogenase family.</text>
</comment>
<dbReference type="Proteomes" id="UP001184150">
    <property type="component" value="Unassembled WGS sequence"/>
</dbReference>
<feature type="domain" description="Acyl-CoA oxidase/dehydrogenase middle" evidence="8">
    <location>
        <begin position="125"/>
        <end position="219"/>
    </location>
</feature>
<evidence type="ECO:0000256" key="4">
    <source>
        <dbReference type="ARBA" id="ARBA00022827"/>
    </source>
</evidence>
<dbReference type="InterPro" id="IPR006091">
    <property type="entry name" value="Acyl-CoA_Oxase/DH_mid-dom"/>
</dbReference>
<evidence type="ECO:0000259" key="8">
    <source>
        <dbReference type="Pfam" id="PF02770"/>
    </source>
</evidence>
<feature type="domain" description="Acyl-CoA dehydrogenase/oxidase N-terminal" evidence="9">
    <location>
        <begin position="6"/>
        <end position="120"/>
    </location>
</feature>
<dbReference type="PANTHER" id="PTHR43292">
    <property type="entry name" value="ACYL-COA DEHYDROGENASE"/>
    <property type="match status" value="1"/>
</dbReference>
<feature type="domain" description="Acyl-CoA dehydrogenase/oxidase C-terminal" evidence="7">
    <location>
        <begin position="231"/>
        <end position="397"/>
    </location>
</feature>
<dbReference type="RefSeq" id="WP_022677731.1">
    <property type="nucleotide sequence ID" value="NZ_CP140001.1"/>
</dbReference>
<evidence type="ECO:0000313" key="11">
    <source>
        <dbReference type="Proteomes" id="UP001184150"/>
    </source>
</evidence>
<reference evidence="10 11" key="1">
    <citation type="submission" date="2023-07" db="EMBL/GenBank/DDBJ databases">
        <title>Sorghum-associated microbial communities from plants grown in Nebraska, USA.</title>
        <authorList>
            <person name="Schachtman D."/>
        </authorList>
    </citation>
    <scope>NUCLEOTIDE SEQUENCE [LARGE SCALE GENOMIC DNA]</scope>
    <source>
        <strain evidence="10 11">DS1027</strain>
    </source>
</reference>
<sequence length="399" mass="44225">MDLHFSPEEMAFREEVRAFLKDRLPTRIAEKVRTSKRLTKQDMVEWHAILNERGWYANHWPKEYGGPGWSVAQAAIFDIESALAHAPRIVPFGVSMLGPVLIKYGSQAQKDHWLPRILDGTDWWCQGYSEPGAGSDLASLKTSAVRDGDHYVVNGQKTWTTLGQYADMIFCLVRTSTEGKKQEGISFLLIDMKTPGVEVRPIILLDGEHEVNEVFFTDVRVPAENLVGEENKGWTYAKYLLTYERAGLAGVGGSMAAFNHLKEIAQSQRKGGRPLAEDPLFAARLARLEINLENLKLTNLRVLAASGSGGSAPLEMSAMLKICGTEIRQEITSLTRRALGPYAQPFVSEALDEGFNGAPIGPDYAAPVAVDYFNNRKLSIFGGSNEVQREIITKALLEL</sequence>
<evidence type="ECO:0000256" key="1">
    <source>
        <dbReference type="ARBA" id="ARBA00001974"/>
    </source>
</evidence>
<name>A0ABU1MM44_9SPHN</name>
<evidence type="ECO:0000256" key="6">
    <source>
        <dbReference type="RuleBase" id="RU362125"/>
    </source>
</evidence>
<dbReference type="SUPFAM" id="SSF47203">
    <property type="entry name" value="Acyl-CoA dehydrogenase C-terminal domain-like"/>
    <property type="match status" value="1"/>
</dbReference>
<protein>
    <submittedName>
        <fullName evidence="10">Alkylation response protein AidB-like acyl-CoA dehydrogenase</fullName>
    </submittedName>
</protein>
<keyword evidence="11" id="KW-1185">Reference proteome</keyword>
<evidence type="ECO:0000259" key="9">
    <source>
        <dbReference type="Pfam" id="PF02771"/>
    </source>
</evidence>
<accession>A0ABU1MM44</accession>
<evidence type="ECO:0000313" key="10">
    <source>
        <dbReference type="EMBL" id="MDR6510997.1"/>
    </source>
</evidence>
<comment type="cofactor">
    <cofactor evidence="1 6">
        <name>FAD</name>
        <dbReference type="ChEBI" id="CHEBI:57692"/>
    </cofactor>
</comment>
<dbReference type="PANTHER" id="PTHR43292:SF3">
    <property type="entry name" value="ACYL-COA DEHYDROGENASE FADE29"/>
    <property type="match status" value="1"/>
</dbReference>
<evidence type="ECO:0000256" key="5">
    <source>
        <dbReference type="ARBA" id="ARBA00023002"/>
    </source>
</evidence>
<dbReference type="InterPro" id="IPR046373">
    <property type="entry name" value="Acyl-CoA_Oxase/DH_mid-dom_sf"/>
</dbReference>
<gene>
    <name evidence="10" type="ORF">J2792_001869</name>
</gene>
<dbReference type="InterPro" id="IPR013786">
    <property type="entry name" value="AcylCoA_DH/ox_N"/>
</dbReference>
<keyword evidence="3 6" id="KW-0285">Flavoprotein</keyword>
<dbReference type="InterPro" id="IPR036250">
    <property type="entry name" value="AcylCo_DH-like_C"/>
</dbReference>
<organism evidence="10 11">
    <name type="scientific">Novosphingobium capsulatum</name>
    <dbReference type="NCBI Taxonomy" id="13688"/>
    <lineage>
        <taxon>Bacteria</taxon>
        <taxon>Pseudomonadati</taxon>
        <taxon>Pseudomonadota</taxon>
        <taxon>Alphaproteobacteria</taxon>
        <taxon>Sphingomonadales</taxon>
        <taxon>Sphingomonadaceae</taxon>
        <taxon>Novosphingobium</taxon>
    </lineage>
</organism>
<dbReference type="Pfam" id="PF02771">
    <property type="entry name" value="Acyl-CoA_dh_N"/>
    <property type="match status" value="1"/>
</dbReference>
<proteinExistence type="inferred from homology"/>
<dbReference type="Pfam" id="PF02770">
    <property type="entry name" value="Acyl-CoA_dh_M"/>
    <property type="match status" value="1"/>
</dbReference>
<comment type="caution">
    <text evidence="10">The sequence shown here is derived from an EMBL/GenBank/DDBJ whole genome shotgun (WGS) entry which is preliminary data.</text>
</comment>
<dbReference type="InterPro" id="IPR009100">
    <property type="entry name" value="AcylCoA_DH/oxidase_NM_dom_sf"/>
</dbReference>
<dbReference type="Gene3D" id="1.10.540.10">
    <property type="entry name" value="Acyl-CoA dehydrogenase/oxidase, N-terminal domain"/>
    <property type="match status" value="1"/>
</dbReference>